<comment type="similarity">
    <text evidence="6">Belongs to the CTF8 family.</text>
</comment>
<keyword evidence="2" id="KW-0235">DNA replication</keyword>
<dbReference type="GeneID" id="92037124"/>
<evidence type="ECO:0000256" key="5">
    <source>
        <dbReference type="ARBA" id="ARBA00023306"/>
    </source>
</evidence>
<gene>
    <name evidence="7" type="ORF">J3D65DRAFT_8278</name>
</gene>
<dbReference type="EMBL" id="JBBPEH010000001">
    <property type="protein sequence ID" value="KAK7544180.1"/>
    <property type="molecule type" value="Genomic_DNA"/>
</dbReference>
<keyword evidence="3" id="KW-0238">DNA-binding</keyword>
<name>A0ABR1M8H9_9PEZI</name>
<evidence type="ECO:0000256" key="4">
    <source>
        <dbReference type="ARBA" id="ARBA00023242"/>
    </source>
</evidence>
<keyword evidence="5" id="KW-0131">Cell cycle</keyword>
<keyword evidence="4" id="KW-0539">Nucleus</keyword>
<protein>
    <submittedName>
        <fullName evidence="7">Ctf8-domain-containing protein</fullName>
    </submittedName>
</protein>
<organism evidence="7 8">
    <name type="scientific">Phyllosticta citribraziliensis</name>
    <dbReference type="NCBI Taxonomy" id="989973"/>
    <lineage>
        <taxon>Eukaryota</taxon>
        <taxon>Fungi</taxon>
        <taxon>Dikarya</taxon>
        <taxon>Ascomycota</taxon>
        <taxon>Pezizomycotina</taxon>
        <taxon>Dothideomycetes</taxon>
        <taxon>Dothideomycetes incertae sedis</taxon>
        <taxon>Botryosphaeriales</taxon>
        <taxon>Phyllostictaceae</taxon>
        <taxon>Phyllosticta</taxon>
    </lineage>
</organism>
<evidence type="ECO:0000256" key="2">
    <source>
        <dbReference type="ARBA" id="ARBA00022705"/>
    </source>
</evidence>
<dbReference type="RefSeq" id="XP_066659415.1">
    <property type="nucleotide sequence ID" value="XM_066804218.1"/>
</dbReference>
<evidence type="ECO:0000256" key="6">
    <source>
        <dbReference type="ARBA" id="ARBA00038447"/>
    </source>
</evidence>
<reference evidence="7 8" key="1">
    <citation type="submission" date="2024-04" db="EMBL/GenBank/DDBJ databases">
        <title>Phyllosticta paracitricarpa is synonymous to the EU quarantine fungus P. citricarpa based on phylogenomic analyses.</title>
        <authorList>
            <consortium name="Lawrence Berkeley National Laboratory"/>
            <person name="Van ingen-buijs V.A."/>
            <person name="Van westerhoven A.C."/>
            <person name="Haridas S."/>
            <person name="Skiadas P."/>
            <person name="Martin F."/>
            <person name="Groenewald J.Z."/>
            <person name="Crous P.W."/>
            <person name="Seidl M.F."/>
        </authorList>
    </citation>
    <scope>NUCLEOTIDE SEQUENCE [LARGE SCALE GENOMIC DNA]</scope>
    <source>
        <strain evidence="7 8">CPC 17464</strain>
    </source>
</reference>
<evidence type="ECO:0000313" key="8">
    <source>
        <dbReference type="Proteomes" id="UP001360953"/>
    </source>
</evidence>
<sequence>MAEWRTTLGLSDCARTLCEDCSTRRVSSSARVSYTRVRQIYDALTSHEPRGNCIYILKAYQKTQKYTMPSIPLHPRPAQANTNENPLPSLLQTPSGLAILEIQGTINVQEGETAPRHGQQQPEHTPIGKLVFPLLDPHADSSDTAWTKRVHLYVGRHQRLTGEVKKLPKPLAVIRRRTIGDDGAAMDVDGPEELEVVEIIRYKVIFSHRPEPVSGD</sequence>
<accession>A0ABR1M8H9</accession>
<comment type="caution">
    <text evidence="7">The sequence shown here is derived from an EMBL/GenBank/DDBJ whole genome shotgun (WGS) entry which is preliminary data.</text>
</comment>
<evidence type="ECO:0000313" key="7">
    <source>
        <dbReference type="EMBL" id="KAK7544180.1"/>
    </source>
</evidence>
<proteinExistence type="inferred from homology"/>
<evidence type="ECO:0000256" key="1">
    <source>
        <dbReference type="ARBA" id="ARBA00004123"/>
    </source>
</evidence>
<dbReference type="PANTHER" id="PTHR28605:SF1">
    <property type="entry name" value="CHROMOSOME TRANSMISSION FIDELITY FACTOR 8"/>
    <property type="match status" value="1"/>
</dbReference>
<dbReference type="InterPro" id="IPR018607">
    <property type="entry name" value="Ctf8"/>
</dbReference>
<dbReference type="Pfam" id="PF09696">
    <property type="entry name" value="Ctf8"/>
    <property type="match status" value="1"/>
</dbReference>
<dbReference type="Proteomes" id="UP001360953">
    <property type="component" value="Unassembled WGS sequence"/>
</dbReference>
<comment type="subcellular location">
    <subcellularLocation>
        <location evidence="1">Nucleus</location>
    </subcellularLocation>
</comment>
<evidence type="ECO:0000256" key="3">
    <source>
        <dbReference type="ARBA" id="ARBA00023125"/>
    </source>
</evidence>
<dbReference type="PANTHER" id="PTHR28605">
    <property type="entry name" value="CTF8, CHROMOSOME TRANSMISSION FIDELITY FACTOR 8 HOMOLOG (S. CEREVISIAE)"/>
    <property type="match status" value="1"/>
</dbReference>
<keyword evidence="8" id="KW-1185">Reference proteome</keyword>